<feature type="compositionally biased region" description="Low complexity" evidence="1">
    <location>
        <begin position="157"/>
        <end position="167"/>
    </location>
</feature>
<evidence type="ECO:0000313" key="5">
    <source>
        <dbReference type="Proteomes" id="UP000076858"/>
    </source>
</evidence>
<gene>
    <name evidence="4" type="ORF">APZ42_013039</name>
</gene>
<feature type="compositionally biased region" description="Basic and acidic residues" evidence="1">
    <location>
        <begin position="109"/>
        <end position="124"/>
    </location>
</feature>
<feature type="non-terminal residue" evidence="4">
    <location>
        <position position="1"/>
    </location>
</feature>
<protein>
    <recommendedName>
        <fullName evidence="6">Transposase</fullName>
    </recommendedName>
</protein>
<proteinExistence type="predicted"/>
<dbReference type="PANTHER" id="PTHR48257:SF1">
    <property type="match status" value="1"/>
</dbReference>
<feature type="region of interest" description="Disordered" evidence="1">
    <location>
        <begin position="148"/>
        <end position="214"/>
    </location>
</feature>
<sequence length="732" mass="82353">RSHSVSENPKLLSNAVPSIFVGVFDAPNNSGTPPLEEELLEPPTKKIRLSYVVTHEFDGDLPVSEDAVVGVQEIHNPPNHIAVNGSGDEEKDSANDSGPVRDISASKLSESEGDFHISSHHSDSGCHYSSSTSFNSDSECEWSASNSCDSDSECAWSSSNSSDTNSDWELSSQEDCDTDSDFQENELDHLETPDSDNDALLRPKPASSTENDLKLQKKVRRLQKQIVRLKKNRGKLENRISDLENTISGLTCPEMNLIKSMKKESTEGDPWSCFMMDQMKNKTKKSKNGYRWHQEVIRQCIILQARSPGAYECLRKSGMVILPSPKTLRSYLGSSTMDVGVTDIVKEAMKAKIEELGGGLGIHVNIALDEVAIKPNETYVKHADKLVGHVDMAGIVEAKDKEKLANKLLTFAINGLANSFCIIVGYFLVNKMTAEELSKLTLHVIEEVERIGFVVVGAVADNASTNTKMFKMINPDRILSHVIPHPNDANRKLFLSFDSSHIIKNVRNQFIDRPLKRKGKPIRFEFIKRLHFKQKLMVLKFVKKLSKRHLEPTTIERQNVQRALDIFSRPMVAALEALRRRHTSGFMGSEETISFMCKMIKWFEIHDISNLTQGKYQRLPNKAPFYSSADARVKWLQDFLQWLIDWKKSVIDKEHFLTAETFAAIEITTKSTIAKISYLLDTAGFKFVLTRKFNSDNLERKFSALRQANGGNYNMEAKAAIYGVEKLLRTTA</sequence>
<dbReference type="InterPro" id="IPR048366">
    <property type="entry name" value="TNP-like_GBD"/>
</dbReference>
<comment type="caution">
    <text evidence="4">The sequence shown here is derived from an EMBL/GenBank/DDBJ whole genome shotgun (WGS) entry which is preliminary data.</text>
</comment>
<name>A0A162R8G7_9CRUS</name>
<evidence type="ECO:0000259" key="2">
    <source>
        <dbReference type="Pfam" id="PF21787"/>
    </source>
</evidence>
<dbReference type="Proteomes" id="UP000076858">
    <property type="component" value="Unassembled WGS sequence"/>
</dbReference>
<evidence type="ECO:0000259" key="3">
    <source>
        <dbReference type="Pfam" id="PF21788"/>
    </source>
</evidence>
<feature type="domain" description="Transposable element P transposase-like RNase H" evidence="2">
    <location>
        <begin position="339"/>
        <end position="472"/>
    </location>
</feature>
<evidence type="ECO:0008006" key="6">
    <source>
        <dbReference type="Google" id="ProtNLM"/>
    </source>
</evidence>
<dbReference type="Pfam" id="PF21788">
    <property type="entry name" value="TNP-like_GBD"/>
    <property type="match status" value="1"/>
</dbReference>
<feature type="domain" description="Transposable element P transposase-like GTP-binding insertion" evidence="3">
    <location>
        <begin position="500"/>
        <end position="616"/>
    </location>
</feature>
<accession>A0A162R8G7</accession>
<dbReference type="PANTHER" id="PTHR48257">
    <property type="match status" value="1"/>
</dbReference>
<dbReference type="AlphaFoldDB" id="A0A162R8G7"/>
<dbReference type="EMBL" id="LRGB01000225">
    <property type="protein sequence ID" value="KZS20310.1"/>
    <property type="molecule type" value="Genomic_DNA"/>
</dbReference>
<evidence type="ECO:0000256" key="1">
    <source>
        <dbReference type="SAM" id="MobiDB-lite"/>
    </source>
</evidence>
<reference evidence="4 5" key="1">
    <citation type="submission" date="2016-03" db="EMBL/GenBank/DDBJ databases">
        <title>EvidentialGene: Evidence-directed Construction of Genes on Genomes.</title>
        <authorList>
            <person name="Gilbert D.G."/>
            <person name="Choi J.-H."/>
            <person name="Mockaitis K."/>
            <person name="Colbourne J."/>
            <person name="Pfrender M."/>
        </authorList>
    </citation>
    <scope>NUCLEOTIDE SEQUENCE [LARGE SCALE GENOMIC DNA]</scope>
    <source>
        <strain evidence="4 5">Xinb3</strain>
        <tissue evidence="4">Complete organism</tissue>
    </source>
</reference>
<feature type="compositionally biased region" description="Acidic residues" evidence="1">
    <location>
        <begin position="172"/>
        <end position="185"/>
    </location>
</feature>
<organism evidence="4 5">
    <name type="scientific">Daphnia magna</name>
    <dbReference type="NCBI Taxonomy" id="35525"/>
    <lineage>
        <taxon>Eukaryota</taxon>
        <taxon>Metazoa</taxon>
        <taxon>Ecdysozoa</taxon>
        <taxon>Arthropoda</taxon>
        <taxon>Crustacea</taxon>
        <taxon>Branchiopoda</taxon>
        <taxon>Diplostraca</taxon>
        <taxon>Cladocera</taxon>
        <taxon>Anomopoda</taxon>
        <taxon>Daphniidae</taxon>
        <taxon>Daphnia</taxon>
    </lineage>
</organism>
<evidence type="ECO:0000313" key="4">
    <source>
        <dbReference type="EMBL" id="KZS20310.1"/>
    </source>
</evidence>
<dbReference type="OrthoDB" id="6381099at2759"/>
<dbReference type="InterPro" id="IPR048365">
    <property type="entry name" value="TNP-like_RNaseH_N"/>
</dbReference>
<dbReference type="Pfam" id="PF21787">
    <property type="entry name" value="TNP-like_RNaseH_N"/>
    <property type="match status" value="1"/>
</dbReference>
<keyword evidence="5" id="KW-1185">Reference proteome</keyword>
<feature type="region of interest" description="Disordered" evidence="1">
    <location>
        <begin position="75"/>
        <end position="130"/>
    </location>
</feature>